<reference evidence="2" key="2">
    <citation type="submission" date="2021-02" db="EMBL/GenBank/DDBJ databases">
        <authorList>
            <person name="Kimball J.A."/>
            <person name="Haas M.W."/>
            <person name="Macchietto M."/>
            <person name="Kono T."/>
            <person name="Duquette J."/>
            <person name="Shao M."/>
        </authorList>
    </citation>
    <scope>NUCLEOTIDE SEQUENCE</scope>
    <source>
        <tissue evidence="2">Fresh leaf tissue</tissue>
    </source>
</reference>
<protein>
    <submittedName>
        <fullName evidence="2">Uncharacterized protein</fullName>
    </submittedName>
</protein>
<reference evidence="2" key="1">
    <citation type="journal article" date="2021" name="bioRxiv">
        <title>Whole Genome Assembly and Annotation of Northern Wild Rice, Zizania palustris L., Supports a Whole Genome Duplication in the Zizania Genus.</title>
        <authorList>
            <person name="Haas M."/>
            <person name="Kono T."/>
            <person name="Macchietto M."/>
            <person name="Millas R."/>
            <person name="McGilp L."/>
            <person name="Shao M."/>
            <person name="Duquette J."/>
            <person name="Hirsch C.N."/>
            <person name="Kimball J."/>
        </authorList>
    </citation>
    <scope>NUCLEOTIDE SEQUENCE</scope>
    <source>
        <tissue evidence="2">Fresh leaf tissue</tissue>
    </source>
</reference>
<feature type="compositionally biased region" description="Gly residues" evidence="1">
    <location>
        <begin position="81"/>
        <end position="96"/>
    </location>
</feature>
<evidence type="ECO:0000313" key="2">
    <source>
        <dbReference type="EMBL" id="KAG8066033.1"/>
    </source>
</evidence>
<dbReference type="PANTHER" id="PTHR34197">
    <property type="entry name" value="OS04G0591300 PROTEIN"/>
    <property type="match status" value="1"/>
</dbReference>
<dbReference type="Proteomes" id="UP000729402">
    <property type="component" value="Unassembled WGS sequence"/>
</dbReference>
<dbReference type="AlphaFoldDB" id="A0A8J5VZS6"/>
<accession>A0A8J5VZS6</accession>
<evidence type="ECO:0000256" key="1">
    <source>
        <dbReference type="SAM" id="MobiDB-lite"/>
    </source>
</evidence>
<dbReference type="OrthoDB" id="691764at2759"/>
<organism evidence="2 3">
    <name type="scientific">Zizania palustris</name>
    <name type="common">Northern wild rice</name>
    <dbReference type="NCBI Taxonomy" id="103762"/>
    <lineage>
        <taxon>Eukaryota</taxon>
        <taxon>Viridiplantae</taxon>
        <taxon>Streptophyta</taxon>
        <taxon>Embryophyta</taxon>
        <taxon>Tracheophyta</taxon>
        <taxon>Spermatophyta</taxon>
        <taxon>Magnoliopsida</taxon>
        <taxon>Liliopsida</taxon>
        <taxon>Poales</taxon>
        <taxon>Poaceae</taxon>
        <taxon>BOP clade</taxon>
        <taxon>Oryzoideae</taxon>
        <taxon>Oryzeae</taxon>
        <taxon>Zizaniinae</taxon>
        <taxon>Zizania</taxon>
    </lineage>
</organism>
<proteinExistence type="predicted"/>
<evidence type="ECO:0000313" key="3">
    <source>
        <dbReference type="Proteomes" id="UP000729402"/>
    </source>
</evidence>
<dbReference type="PANTHER" id="PTHR34197:SF2">
    <property type="entry name" value="OS04G0591300 PROTEIN"/>
    <property type="match status" value="1"/>
</dbReference>
<keyword evidence="3" id="KW-1185">Reference proteome</keyword>
<name>A0A8J5VZS6_ZIZPA</name>
<comment type="caution">
    <text evidence="2">The sequence shown here is derived from an EMBL/GenBank/DDBJ whole genome shotgun (WGS) entry which is preliminary data.</text>
</comment>
<feature type="region of interest" description="Disordered" evidence="1">
    <location>
        <begin position="73"/>
        <end position="99"/>
    </location>
</feature>
<sequence length="243" mass="25887">MAGDEWRCRKHPAVFCGGVCPYCLHDRLLRLCPECAHTRPCPCASSSSPSSSSSASGSAVGRVYSLIERERRMGRSRSVAAGGGGGGDGGGGGGGRIGDERRKSKVFWWASFRKATAGRGVEEYDETALARSSSVSATAVEARAALKARGWGRFIPGSIKALRHRKSRSGDCREGVRSRKAWQDGAQIIVVLERASRCAISISDDIDKVQELTSCTLVRWIEAVALITAGSWPTTPVTASSAR</sequence>
<gene>
    <name evidence="2" type="ORF">GUJ93_ZPchr0004g40422</name>
</gene>
<dbReference type="EMBL" id="JAAALK010000285">
    <property type="protein sequence ID" value="KAG8066033.1"/>
    <property type="molecule type" value="Genomic_DNA"/>
</dbReference>